<keyword evidence="5" id="KW-1185">Reference proteome</keyword>
<dbReference type="EMBL" id="JALKFT010000030">
    <property type="protein sequence ID" value="MCK9878263.1"/>
    <property type="molecule type" value="Genomic_DNA"/>
</dbReference>
<comment type="caution">
    <text evidence="4">The sequence shown here is derived from an EMBL/GenBank/DDBJ whole genome shotgun (WGS) entry which is preliminary data.</text>
</comment>
<dbReference type="PANTHER" id="PTHR35526">
    <property type="entry name" value="ANTI-SIGMA-F FACTOR RSBW-RELATED"/>
    <property type="match status" value="1"/>
</dbReference>
<feature type="region of interest" description="Disordered" evidence="2">
    <location>
        <begin position="303"/>
        <end position="336"/>
    </location>
</feature>
<keyword evidence="4" id="KW-0547">Nucleotide-binding</keyword>
<feature type="domain" description="Histidine kinase/HSP90-like ATPase" evidence="3">
    <location>
        <begin position="17"/>
        <end position="132"/>
    </location>
</feature>
<proteinExistence type="predicted"/>
<gene>
    <name evidence="4" type="ORF">MXD59_21240</name>
</gene>
<dbReference type="Gene3D" id="3.30.565.10">
    <property type="entry name" value="Histidine kinase-like ATPase, C-terminal domain"/>
    <property type="match status" value="1"/>
</dbReference>
<keyword evidence="1" id="KW-0723">Serine/threonine-protein kinase</keyword>
<feature type="compositionally biased region" description="Polar residues" evidence="2">
    <location>
        <begin position="303"/>
        <end position="317"/>
    </location>
</feature>
<dbReference type="SUPFAM" id="SSF55874">
    <property type="entry name" value="ATPase domain of HSP90 chaperone/DNA topoisomerase II/histidine kinase"/>
    <property type="match status" value="1"/>
</dbReference>
<evidence type="ECO:0000256" key="2">
    <source>
        <dbReference type="SAM" id="MobiDB-lite"/>
    </source>
</evidence>
<keyword evidence="4" id="KW-0067">ATP-binding</keyword>
<keyword evidence="1" id="KW-0418">Kinase</keyword>
<feature type="compositionally biased region" description="Basic residues" evidence="2">
    <location>
        <begin position="322"/>
        <end position="336"/>
    </location>
</feature>
<protein>
    <submittedName>
        <fullName evidence="4">ATP-binding protein</fullName>
    </submittedName>
</protein>
<keyword evidence="1" id="KW-0808">Transferase</keyword>
<dbReference type="InterPro" id="IPR050267">
    <property type="entry name" value="Anti-sigma-factor_SerPK"/>
</dbReference>
<accession>A0ABT0K3B0</accession>
<dbReference type="InterPro" id="IPR036890">
    <property type="entry name" value="HATPase_C_sf"/>
</dbReference>
<dbReference type="RefSeq" id="WP_248826390.1">
    <property type="nucleotide sequence ID" value="NZ_JALKFT010000030.1"/>
</dbReference>
<evidence type="ECO:0000256" key="1">
    <source>
        <dbReference type="ARBA" id="ARBA00022527"/>
    </source>
</evidence>
<evidence type="ECO:0000259" key="3">
    <source>
        <dbReference type="Pfam" id="PF13581"/>
    </source>
</evidence>
<evidence type="ECO:0000313" key="5">
    <source>
        <dbReference type="Proteomes" id="UP001201873"/>
    </source>
</evidence>
<evidence type="ECO:0000313" key="4">
    <source>
        <dbReference type="EMBL" id="MCK9878263.1"/>
    </source>
</evidence>
<dbReference type="GO" id="GO:0005524">
    <property type="term" value="F:ATP binding"/>
    <property type="evidence" value="ECO:0007669"/>
    <property type="project" value="UniProtKB-KW"/>
</dbReference>
<dbReference type="Pfam" id="PF13581">
    <property type="entry name" value="HATPase_c_2"/>
    <property type="match status" value="1"/>
</dbReference>
<organism evidence="4 5">
    <name type="scientific">Frankia umida</name>
    <dbReference type="NCBI Taxonomy" id="573489"/>
    <lineage>
        <taxon>Bacteria</taxon>
        <taxon>Bacillati</taxon>
        <taxon>Actinomycetota</taxon>
        <taxon>Actinomycetes</taxon>
        <taxon>Frankiales</taxon>
        <taxon>Frankiaceae</taxon>
        <taxon>Frankia</taxon>
    </lineage>
</organism>
<dbReference type="CDD" id="cd16936">
    <property type="entry name" value="HATPase_RsbW-like"/>
    <property type="match status" value="1"/>
</dbReference>
<dbReference type="PANTHER" id="PTHR35526:SF3">
    <property type="entry name" value="ANTI-SIGMA-F FACTOR RSBW"/>
    <property type="match status" value="1"/>
</dbReference>
<dbReference type="Proteomes" id="UP001201873">
    <property type="component" value="Unassembled WGS sequence"/>
</dbReference>
<dbReference type="InterPro" id="IPR003594">
    <property type="entry name" value="HATPase_dom"/>
</dbReference>
<sequence>MTAALPALAVRMAVDHFPAAMTAIPAVRAAAVQALRAWRLDSDSVESAQIVVSELATNAAKISEGKAGNVLWLTLTGPTLTIEVWDDSNTPPALAHPNDDDENGRGLVLVDALCLRWSWYRPRSGGKIVWAQLAASTEPAHPDTGHTETALPKRSRSSSPTPAHPTVFEDDPALLRRVLDGLRRLNSRLPEPSGLASGLHPLPARHAEQQRGDQLMAAQFRVSEHLRPVVLLARMRSLVPGEEIERTLGLFHPPISPTSAGWRALCSALDAYDAAEAASLDTTPARHCIIAAASALPGTSRFQAGTFPTTSENTDSFPTGLPRKHLEHRAPSRKSF</sequence>
<name>A0ABT0K3B0_9ACTN</name>
<feature type="region of interest" description="Disordered" evidence="2">
    <location>
        <begin position="137"/>
        <end position="170"/>
    </location>
</feature>
<reference evidence="4 5" key="1">
    <citation type="submission" date="2022-04" db="EMBL/GenBank/DDBJ databases">
        <title>Genome diversity in the genus Frankia.</title>
        <authorList>
            <person name="Carlos-Shanley C."/>
            <person name="Hahn D."/>
        </authorList>
    </citation>
    <scope>NUCLEOTIDE SEQUENCE [LARGE SCALE GENOMIC DNA]</scope>
    <source>
        <strain evidence="4 5">Ag45/Mut15</strain>
    </source>
</reference>